<feature type="compositionally biased region" description="Basic and acidic residues" evidence="15">
    <location>
        <begin position="204"/>
        <end position="214"/>
    </location>
</feature>
<keyword evidence="5" id="KW-0808">Transferase</keyword>
<dbReference type="OMA" id="TECLEQW"/>
<name>A0A194S4E3_RHOGW</name>
<organism evidence="18 19">
    <name type="scientific">Rhodotorula graminis (strain WP1)</name>
    <dbReference type="NCBI Taxonomy" id="578459"/>
    <lineage>
        <taxon>Eukaryota</taxon>
        <taxon>Fungi</taxon>
        <taxon>Dikarya</taxon>
        <taxon>Basidiomycota</taxon>
        <taxon>Pucciniomycotina</taxon>
        <taxon>Microbotryomycetes</taxon>
        <taxon>Sporidiobolales</taxon>
        <taxon>Sporidiobolaceae</taxon>
        <taxon>Rhodotorula</taxon>
    </lineage>
</organism>
<feature type="compositionally biased region" description="Low complexity" evidence="15">
    <location>
        <begin position="234"/>
        <end position="252"/>
    </location>
</feature>
<dbReference type="InterPro" id="IPR013083">
    <property type="entry name" value="Znf_RING/FYVE/PHD"/>
</dbReference>
<feature type="compositionally biased region" description="Pro residues" evidence="15">
    <location>
        <begin position="630"/>
        <end position="645"/>
    </location>
</feature>
<dbReference type="STRING" id="578459.A0A194S4E3"/>
<accession>A0A194S4E3</accession>
<evidence type="ECO:0000256" key="2">
    <source>
        <dbReference type="ARBA" id="ARBA00004127"/>
    </source>
</evidence>
<evidence type="ECO:0000256" key="15">
    <source>
        <dbReference type="SAM" id="MobiDB-lite"/>
    </source>
</evidence>
<dbReference type="SUPFAM" id="SSF57850">
    <property type="entry name" value="RING/U-box"/>
    <property type="match status" value="1"/>
</dbReference>
<evidence type="ECO:0000256" key="11">
    <source>
        <dbReference type="ARBA" id="ARBA00022833"/>
    </source>
</evidence>
<evidence type="ECO:0000313" key="18">
    <source>
        <dbReference type="EMBL" id="KPV74291.1"/>
    </source>
</evidence>
<dbReference type="GO" id="GO:0061630">
    <property type="term" value="F:ubiquitin protein ligase activity"/>
    <property type="evidence" value="ECO:0007669"/>
    <property type="project" value="UniProtKB-EC"/>
</dbReference>
<dbReference type="OrthoDB" id="9984778at2759"/>
<evidence type="ECO:0000256" key="13">
    <source>
        <dbReference type="ARBA" id="ARBA00023136"/>
    </source>
</evidence>
<keyword evidence="11" id="KW-0862">Zinc</keyword>
<evidence type="ECO:0000256" key="1">
    <source>
        <dbReference type="ARBA" id="ARBA00000900"/>
    </source>
</evidence>
<feature type="transmembrane region" description="Helical" evidence="16">
    <location>
        <begin position="570"/>
        <end position="591"/>
    </location>
</feature>
<feature type="region of interest" description="Disordered" evidence="15">
    <location>
        <begin position="105"/>
        <end position="129"/>
    </location>
</feature>
<dbReference type="InterPro" id="IPR050731">
    <property type="entry name" value="HRD1_E3_ubiq-ligases"/>
</dbReference>
<keyword evidence="13 16" id="KW-0472">Membrane</keyword>
<keyword evidence="19" id="KW-1185">Reference proteome</keyword>
<evidence type="ECO:0000256" key="4">
    <source>
        <dbReference type="ARBA" id="ARBA00012483"/>
    </source>
</evidence>
<sequence>MDLPLPVAQQQRIQQPQRPSISYFVFLSLLFYLMNSSQPQGNSLGLQPRDDDSSFQRRLDQQRAALLRREARAEGIARWLGQSNSSTDYLASVYYPHIANGSAPTLAPPPSSANSTTSSPPPPPSLTEAYRIPTFEPRTDGELAPVPSLVARLFADSTPLDPAGRPDARVYPHNLTGFAKGTWAPSTYTWADLGLNETWTSARRVEVPRPDSPRANETALEPERGPPSSPSPSPLARRAAQNATSANSTTTTIVVDVHNRTLSRGTYPWLSRRTSPSVRRASFNLREVQTSAVGPIEPLPADPGELDEAALLRLRDHPEAWADWEQEGPVTYLWGPLTLSVGPEDGATEDVETELDVEAVHFITSGRIYGYATPRFVRAHIVDAISLPLMSSSPRANQTAHAVGHAMLKEYRRRVAKDVRDLDDNGPRIYDDEADNEPHHGSTADDHEPGVVREPECVFSLYGALSPLPPSYDLARYAELYTSLFRPSGASTARPPPSTLSAVLSSANCGLVLSVPSARLTSTQELWLEAAHFGVLFVVAQAGALVLLVRQLERAAARPGTLANVQPLGLIMVVIVDLYVFIVTLLVGVIADSRASLPFLAGAFLALLSSVLFGLRYIAVIREATPAPSPAPAPAPAPAPTPVAPVEPGEGGEPRAEVTARDTSLAVTVFVTAITLIWHGWTPFFLWLLYSYWLPQIALNVQRGTARQSLGDEYIVGTTLARLMPPLYFWAYEGNCMMVDTTPKVYYLAAYSIAQAALLLAQSHLSRISSSTSSSWSSRYLPPGGARFFLPAGVILALDLPETTTWDYHPRTLPPSLAADLETGKGDSAAAAVEEDCPICLSPVHVHPTKAERAAGEADDVRRQAAVTPCAHVVHTECLEQWMLVRAVCPVCRAGLPPLAT</sequence>
<comment type="pathway">
    <text evidence="3">Protein modification; protein ubiquitination.</text>
</comment>
<comment type="catalytic activity">
    <reaction evidence="1">
        <text>S-ubiquitinyl-[E2 ubiquitin-conjugating enzyme]-L-cysteine + [acceptor protein]-L-lysine = [E2 ubiquitin-conjugating enzyme]-L-cysteine + N(6)-ubiquitinyl-[acceptor protein]-L-lysine.</text>
        <dbReference type="EC" id="2.3.2.27"/>
    </reaction>
</comment>
<dbReference type="GO" id="GO:0012505">
    <property type="term" value="C:endomembrane system"/>
    <property type="evidence" value="ECO:0007669"/>
    <property type="project" value="UniProtKB-SubCell"/>
</dbReference>
<feature type="region of interest" description="Disordered" evidence="15">
    <location>
        <begin position="422"/>
        <end position="450"/>
    </location>
</feature>
<feature type="transmembrane region" description="Helical" evidence="16">
    <location>
        <begin position="526"/>
        <end position="549"/>
    </location>
</feature>
<dbReference type="AlphaFoldDB" id="A0A194S4E3"/>
<evidence type="ECO:0000256" key="12">
    <source>
        <dbReference type="ARBA" id="ARBA00022989"/>
    </source>
</evidence>
<keyword evidence="10" id="KW-0833">Ubl conjugation pathway</keyword>
<protein>
    <recommendedName>
        <fullName evidence="4">RING-type E3 ubiquitin transferase</fullName>
        <ecNumber evidence="4">2.3.2.27</ecNumber>
    </recommendedName>
</protein>
<dbReference type="RefSeq" id="XP_018270340.1">
    <property type="nucleotide sequence ID" value="XM_018417166.1"/>
</dbReference>
<feature type="transmembrane region" description="Helical" evidence="16">
    <location>
        <begin position="597"/>
        <end position="619"/>
    </location>
</feature>
<evidence type="ECO:0000256" key="9">
    <source>
        <dbReference type="ARBA" id="ARBA00022771"/>
    </source>
</evidence>
<keyword evidence="9 14" id="KW-0863">Zinc-finger</keyword>
<dbReference type="GO" id="GO:0043161">
    <property type="term" value="P:proteasome-mediated ubiquitin-dependent protein catabolic process"/>
    <property type="evidence" value="ECO:0007669"/>
    <property type="project" value="TreeGrafter"/>
</dbReference>
<dbReference type="SMART" id="SM00184">
    <property type="entry name" value="RING"/>
    <property type="match status" value="1"/>
</dbReference>
<evidence type="ECO:0000256" key="3">
    <source>
        <dbReference type="ARBA" id="ARBA00004906"/>
    </source>
</evidence>
<evidence type="ECO:0000256" key="5">
    <source>
        <dbReference type="ARBA" id="ARBA00022679"/>
    </source>
</evidence>
<dbReference type="PROSITE" id="PS50089">
    <property type="entry name" value="ZF_RING_2"/>
    <property type="match status" value="1"/>
</dbReference>
<keyword evidence="8" id="KW-0732">Signal</keyword>
<dbReference type="EC" id="2.3.2.27" evidence="4"/>
<dbReference type="InterPro" id="IPR001841">
    <property type="entry name" value="Znf_RING"/>
</dbReference>
<dbReference type="Pfam" id="PF13639">
    <property type="entry name" value="zf-RING_2"/>
    <property type="match status" value="1"/>
</dbReference>
<reference evidence="18 19" key="1">
    <citation type="journal article" date="2015" name="Front. Microbiol.">
        <title>Genome sequence of the plant growth promoting endophytic yeast Rhodotorula graminis WP1.</title>
        <authorList>
            <person name="Firrincieli A."/>
            <person name="Otillar R."/>
            <person name="Salamov A."/>
            <person name="Schmutz J."/>
            <person name="Khan Z."/>
            <person name="Redman R.S."/>
            <person name="Fleck N.D."/>
            <person name="Lindquist E."/>
            <person name="Grigoriev I.V."/>
            <person name="Doty S.L."/>
        </authorList>
    </citation>
    <scope>NUCLEOTIDE SEQUENCE [LARGE SCALE GENOMIC DNA]</scope>
    <source>
        <strain evidence="18 19">WP1</strain>
    </source>
</reference>
<feature type="region of interest" description="Disordered" evidence="15">
    <location>
        <begin position="204"/>
        <end position="252"/>
    </location>
</feature>
<evidence type="ECO:0000313" key="19">
    <source>
        <dbReference type="Proteomes" id="UP000053890"/>
    </source>
</evidence>
<gene>
    <name evidence="18" type="ORF">RHOBADRAFT_54134</name>
</gene>
<evidence type="ECO:0000256" key="14">
    <source>
        <dbReference type="PROSITE-ProRule" id="PRU00175"/>
    </source>
</evidence>
<dbReference type="GO" id="GO:0008270">
    <property type="term" value="F:zinc ion binding"/>
    <property type="evidence" value="ECO:0007669"/>
    <property type="project" value="UniProtKB-KW"/>
</dbReference>
<evidence type="ECO:0000256" key="16">
    <source>
        <dbReference type="SAM" id="Phobius"/>
    </source>
</evidence>
<keyword evidence="12 16" id="KW-1133">Transmembrane helix</keyword>
<keyword evidence="7" id="KW-0479">Metal-binding</keyword>
<dbReference type="EMBL" id="KQ474080">
    <property type="protein sequence ID" value="KPV74291.1"/>
    <property type="molecule type" value="Genomic_DNA"/>
</dbReference>
<dbReference type="Pfam" id="PF11145">
    <property type="entry name" value="DUF2921"/>
    <property type="match status" value="1"/>
</dbReference>
<evidence type="ECO:0000256" key="8">
    <source>
        <dbReference type="ARBA" id="ARBA00022729"/>
    </source>
</evidence>
<keyword evidence="6 16" id="KW-0812">Transmembrane</keyword>
<evidence type="ECO:0000259" key="17">
    <source>
        <dbReference type="PROSITE" id="PS50089"/>
    </source>
</evidence>
<evidence type="ECO:0000256" key="10">
    <source>
        <dbReference type="ARBA" id="ARBA00022786"/>
    </source>
</evidence>
<feature type="transmembrane region" description="Helical" evidence="16">
    <location>
        <begin position="665"/>
        <end position="690"/>
    </location>
</feature>
<comment type="subcellular location">
    <subcellularLocation>
        <location evidence="2">Endomembrane system</location>
        <topology evidence="2">Multi-pass membrane protein</topology>
    </subcellularLocation>
</comment>
<feature type="domain" description="RING-type" evidence="17">
    <location>
        <begin position="837"/>
        <end position="893"/>
    </location>
</feature>
<feature type="region of interest" description="Disordered" evidence="15">
    <location>
        <begin position="630"/>
        <end position="659"/>
    </location>
</feature>
<dbReference type="GeneID" id="28977614"/>
<dbReference type="Proteomes" id="UP000053890">
    <property type="component" value="Unassembled WGS sequence"/>
</dbReference>
<dbReference type="PANTHER" id="PTHR22763:SF162">
    <property type="entry name" value="TRANSMEMBRANE E3 UBIQUITIN-PROTEIN LIGASE 1"/>
    <property type="match status" value="1"/>
</dbReference>
<dbReference type="Gene3D" id="3.30.40.10">
    <property type="entry name" value="Zinc/RING finger domain, C3HC4 (zinc finger)"/>
    <property type="match status" value="1"/>
</dbReference>
<evidence type="ECO:0000256" key="7">
    <source>
        <dbReference type="ARBA" id="ARBA00022723"/>
    </source>
</evidence>
<dbReference type="InterPro" id="IPR021319">
    <property type="entry name" value="DUF2921"/>
</dbReference>
<proteinExistence type="predicted"/>
<evidence type="ECO:0000256" key="6">
    <source>
        <dbReference type="ARBA" id="ARBA00022692"/>
    </source>
</evidence>
<dbReference type="PANTHER" id="PTHR22763">
    <property type="entry name" value="RING ZINC FINGER PROTEIN"/>
    <property type="match status" value="1"/>
</dbReference>